<feature type="non-terminal residue" evidence="5">
    <location>
        <position position="113"/>
    </location>
</feature>
<proteinExistence type="inferred from homology"/>
<dbReference type="InterPro" id="IPR009003">
    <property type="entry name" value="Peptidase_S1_PA"/>
</dbReference>
<organism evidence="5 6">
    <name type="scientific">Cichlidogyrus casuarinus</name>
    <dbReference type="NCBI Taxonomy" id="1844966"/>
    <lineage>
        <taxon>Eukaryota</taxon>
        <taxon>Metazoa</taxon>
        <taxon>Spiralia</taxon>
        <taxon>Lophotrochozoa</taxon>
        <taxon>Platyhelminthes</taxon>
        <taxon>Monogenea</taxon>
        <taxon>Monopisthocotylea</taxon>
        <taxon>Dactylogyridea</taxon>
        <taxon>Ancyrocephalidae</taxon>
        <taxon>Cichlidogyrus</taxon>
    </lineage>
</organism>
<evidence type="ECO:0000313" key="5">
    <source>
        <dbReference type="EMBL" id="KAL3307282.1"/>
    </source>
</evidence>
<evidence type="ECO:0000259" key="4">
    <source>
        <dbReference type="Pfam" id="PF00089"/>
    </source>
</evidence>
<feature type="signal peptide" evidence="3">
    <location>
        <begin position="1"/>
        <end position="16"/>
    </location>
</feature>
<feature type="domain" description="Peptidase S1" evidence="4">
    <location>
        <begin position="37"/>
        <end position="88"/>
    </location>
</feature>
<evidence type="ECO:0000313" key="6">
    <source>
        <dbReference type="Proteomes" id="UP001626550"/>
    </source>
</evidence>
<dbReference type="InterPro" id="IPR018114">
    <property type="entry name" value="TRYPSIN_HIS"/>
</dbReference>
<evidence type="ECO:0000256" key="2">
    <source>
        <dbReference type="ARBA" id="ARBA00024195"/>
    </source>
</evidence>
<keyword evidence="3" id="KW-0732">Signal</keyword>
<dbReference type="InterPro" id="IPR001254">
    <property type="entry name" value="Trypsin_dom"/>
</dbReference>
<dbReference type="EMBL" id="JBJKFK010007792">
    <property type="protein sequence ID" value="KAL3307282.1"/>
    <property type="molecule type" value="Genomic_DNA"/>
</dbReference>
<dbReference type="Proteomes" id="UP001626550">
    <property type="component" value="Unassembled WGS sequence"/>
</dbReference>
<name>A0ABD2PKD2_9PLAT</name>
<evidence type="ECO:0000256" key="1">
    <source>
        <dbReference type="ARBA" id="ARBA00023157"/>
    </source>
</evidence>
<protein>
    <recommendedName>
        <fullName evidence="4">Peptidase S1 domain-containing protein</fullName>
    </recommendedName>
</protein>
<comment type="similarity">
    <text evidence="2">Belongs to the peptidase S1 family. CLIP subfamily.</text>
</comment>
<dbReference type="Pfam" id="PF00089">
    <property type="entry name" value="Trypsin"/>
    <property type="match status" value="1"/>
</dbReference>
<dbReference type="InterPro" id="IPR043504">
    <property type="entry name" value="Peptidase_S1_PA_chymotrypsin"/>
</dbReference>
<dbReference type="PROSITE" id="PS00134">
    <property type="entry name" value="TRYPSIN_HIS"/>
    <property type="match status" value="1"/>
</dbReference>
<keyword evidence="1" id="KW-1015">Disulfide bond</keyword>
<comment type="caution">
    <text evidence="5">The sequence shown here is derived from an EMBL/GenBank/DDBJ whole genome shotgun (WGS) entry which is preliminary data.</text>
</comment>
<reference evidence="5 6" key="1">
    <citation type="submission" date="2024-11" db="EMBL/GenBank/DDBJ databases">
        <title>Adaptive evolution of stress response genes in parasites aligns with host niche diversity.</title>
        <authorList>
            <person name="Hahn C."/>
            <person name="Resl P."/>
        </authorList>
    </citation>
    <scope>NUCLEOTIDE SEQUENCE [LARGE SCALE GENOMIC DNA]</scope>
    <source>
        <strain evidence="5">EGGRZ-B1_66</strain>
        <tissue evidence="5">Body</tissue>
    </source>
</reference>
<gene>
    <name evidence="5" type="ORF">Ciccas_014208</name>
</gene>
<sequence length="113" mass="12539">MESLVLIISVVLLVEGSTIIDKRVINGETLTDLSKVPSAVRLSLYGKHTRPYVCGGALIDDNWVLTAAHCLMNKETIYIEAGSAKISEDPREKPLNDTKLFLAKASKWFIHKK</sequence>
<feature type="chain" id="PRO_5044850021" description="Peptidase S1 domain-containing protein" evidence="3">
    <location>
        <begin position="17"/>
        <end position="113"/>
    </location>
</feature>
<dbReference type="Gene3D" id="2.40.10.10">
    <property type="entry name" value="Trypsin-like serine proteases"/>
    <property type="match status" value="1"/>
</dbReference>
<accession>A0ABD2PKD2</accession>
<evidence type="ECO:0000256" key="3">
    <source>
        <dbReference type="SAM" id="SignalP"/>
    </source>
</evidence>
<dbReference type="InterPro" id="IPR051487">
    <property type="entry name" value="Ser/Thr_Proteases_Immune/Dev"/>
</dbReference>
<dbReference type="SUPFAM" id="SSF50494">
    <property type="entry name" value="Trypsin-like serine proteases"/>
    <property type="match status" value="1"/>
</dbReference>
<keyword evidence="6" id="KW-1185">Reference proteome</keyword>
<dbReference type="AlphaFoldDB" id="A0ABD2PKD2"/>
<dbReference type="PANTHER" id="PTHR24256">
    <property type="entry name" value="TRYPTASE-RELATED"/>
    <property type="match status" value="1"/>
</dbReference>